<reference evidence="5 6" key="1">
    <citation type="submission" date="2018-08" db="EMBL/GenBank/DDBJ databases">
        <title>Acidipila sp. 4G-K13, an acidobacterium isolated from forest soil.</title>
        <authorList>
            <person name="Gao Z.-H."/>
            <person name="Qiu L.-H."/>
        </authorList>
    </citation>
    <scope>NUCLEOTIDE SEQUENCE [LARGE SCALE GENOMIC DNA]</scope>
    <source>
        <strain evidence="5 6">4G-K13</strain>
    </source>
</reference>
<evidence type="ECO:0000313" key="5">
    <source>
        <dbReference type="EMBL" id="RFU16366.1"/>
    </source>
</evidence>
<dbReference type="InterPro" id="IPR010982">
    <property type="entry name" value="Lambda_DNA-bd_dom_sf"/>
</dbReference>
<evidence type="ECO:0000256" key="2">
    <source>
        <dbReference type="ARBA" id="ARBA00023125"/>
    </source>
</evidence>
<dbReference type="OrthoDB" id="9814553at2"/>
<protein>
    <submittedName>
        <fullName evidence="5">XRE family transcriptional regulator</fullName>
    </submittedName>
</protein>
<dbReference type="GO" id="GO:0005829">
    <property type="term" value="C:cytosol"/>
    <property type="evidence" value="ECO:0007669"/>
    <property type="project" value="TreeGrafter"/>
</dbReference>
<proteinExistence type="predicted"/>
<organism evidence="5 6">
    <name type="scientific">Paracidobacterium acidisoli</name>
    <dbReference type="NCBI Taxonomy" id="2303751"/>
    <lineage>
        <taxon>Bacteria</taxon>
        <taxon>Pseudomonadati</taxon>
        <taxon>Acidobacteriota</taxon>
        <taxon>Terriglobia</taxon>
        <taxon>Terriglobales</taxon>
        <taxon>Acidobacteriaceae</taxon>
        <taxon>Paracidobacterium</taxon>
    </lineage>
</organism>
<dbReference type="RefSeq" id="WP_117300654.1">
    <property type="nucleotide sequence ID" value="NZ_QVQT02000004.1"/>
</dbReference>
<evidence type="ECO:0000256" key="3">
    <source>
        <dbReference type="ARBA" id="ARBA00023163"/>
    </source>
</evidence>
<dbReference type="AlphaFoldDB" id="A0A372IN79"/>
<keyword evidence="2" id="KW-0238">DNA-binding</keyword>
<sequence>MSTLRKHFGARLREIRQAQGLTQEQLAEKASISLNFLNLIERGERGPSFDSLERLARALKQSVAELFVLPQKKTRKR</sequence>
<accession>A0A372IN79</accession>
<keyword evidence="1" id="KW-0805">Transcription regulation</keyword>
<dbReference type="EMBL" id="QVQT01000004">
    <property type="protein sequence ID" value="RFU16366.1"/>
    <property type="molecule type" value="Genomic_DNA"/>
</dbReference>
<dbReference type="SMART" id="SM00530">
    <property type="entry name" value="HTH_XRE"/>
    <property type="match status" value="1"/>
</dbReference>
<dbReference type="SUPFAM" id="SSF47413">
    <property type="entry name" value="lambda repressor-like DNA-binding domains"/>
    <property type="match status" value="1"/>
</dbReference>
<dbReference type="Proteomes" id="UP000264702">
    <property type="component" value="Unassembled WGS sequence"/>
</dbReference>
<dbReference type="PROSITE" id="PS50943">
    <property type="entry name" value="HTH_CROC1"/>
    <property type="match status" value="1"/>
</dbReference>
<keyword evidence="3" id="KW-0804">Transcription</keyword>
<gene>
    <name evidence="5" type="ORF">D0Y96_13335</name>
</gene>
<dbReference type="GO" id="GO:0003700">
    <property type="term" value="F:DNA-binding transcription factor activity"/>
    <property type="evidence" value="ECO:0007669"/>
    <property type="project" value="TreeGrafter"/>
</dbReference>
<evidence type="ECO:0000256" key="1">
    <source>
        <dbReference type="ARBA" id="ARBA00023015"/>
    </source>
</evidence>
<dbReference type="PANTHER" id="PTHR46797:SF23">
    <property type="entry name" value="HTH-TYPE TRANSCRIPTIONAL REGULATOR SUTR"/>
    <property type="match status" value="1"/>
</dbReference>
<feature type="domain" description="HTH cro/C1-type" evidence="4">
    <location>
        <begin position="12"/>
        <end position="66"/>
    </location>
</feature>
<dbReference type="InterPro" id="IPR050807">
    <property type="entry name" value="TransReg_Diox_bact_type"/>
</dbReference>
<evidence type="ECO:0000259" key="4">
    <source>
        <dbReference type="PROSITE" id="PS50943"/>
    </source>
</evidence>
<evidence type="ECO:0000313" key="6">
    <source>
        <dbReference type="Proteomes" id="UP000264702"/>
    </source>
</evidence>
<keyword evidence="6" id="KW-1185">Reference proteome</keyword>
<dbReference type="Gene3D" id="1.10.260.40">
    <property type="entry name" value="lambda repressor-like DNA-binding domains"/>
    <property type="match status" value="1"/>
</dbReference>
<dbReference type="CDD" id="cd00093">
    <property type="entry name" value="HTH_XRE"/>
    <property type="match status" value="1"/>
</dbReference>
<dbReference type="Pfam" id="PF01381">
    <property type="entry name" value="HTH_3"/>
    <property type="match status" value="1"/>
</dbReference>
<comment type="caution">
    <text evidence="5">The sequence shown here is derived from an EMBL/GenBank/DDBJ whole genome shotgun (WGS) entry which is preliminary data.</text>
</comment>
<dbReference type="PANTHER" id="PTHR46797">
    <property type="entry name" value="HTH-TYPE TRANSCRIPTIONAL REGULATOR"/>
    <property type="match status" value="1"/>
</dbReference>
<dbReference type="InterPro" id="IPR001387">
    <property type="entry name" value="Cro/C1-type_HTH"/>
</dbReference>
<name>A0A372IN79_9BACT</name>
<dbReference type="GO" id="GO:0003677">
    <property type="term" value="F:DNA binding"/>
    <property type="evidence" value="ECO:0007669"/>
    <property type="project" value="UniProtKB-KW"/>
</dbReference>